<dbReference type="EMBL" id="FUWM01000006">
    <property type="protein sequence ID" value="SJZ42250.1"/>
    <property type="molecule type" value="Genomic_DNA"/>
</dbReference>
<feature type="domain" description="Glycosyl transferase family 1" evidence="1">
    <location>
        <begin position="193"/>
        <end position="349"/>
    </location>
</feature>
<gene>
    <name evidence="3" type="ORF">SAMN02745118_00796</name>
</gene>
<dbReference type="SUPFAM" id="SSF53756">
    <property type="entry name" value="UDP-Glycosyltransferase/glycogen phosphorylase"/>
    <property type="match status" value="1"/>
</dbReference>
<dbReference type="STRING" id="142842.SAMN02745118_00796"/>
<dbReference type="GO" id="GO:0071793">
    <property type="term" value="P:bacillithiol biosynthetic process"/>
    <property type="evidence" value="ECO:0007669"/>
    <property type="project" value="InterPro"/>
</dbReference>
<sequence>MNIGIVCYPTYGGSGVVATELGKQLAKRGHKVHFISYEPPFRLDQYYENIYFHEVEVPSYPLFKFPPYSLALANKIAELVTEEDLDIIHAHYAIPHSLCAYIAKEVKEDSGVKVITTLHGTDITLVGNQSSFENITRFSIESSDGITAVSNQLQQESIEIFDLTEEKIRTIYNFIDTREHMKTEPEEPLKLTSGEEKIITHISNFRDVKNIPDVINIFAAINKEVDSKLLLIGDGPNRHEAKELVAKLNLEDKVHFLGKQDNIVELLSISDLFLLPSKKESFGLVAIEAMACEVPVIASNTGGIPEVIIDGVTGFLAEPGNVKEMADKGIRLLQNEEMYYEFSQNARHRAVTRFSAERIVDEYEEYYYELLNEE</sequence>
<evidence type="ECO:0000259" key="1">
    <source>
        <dbReference type="Pfam" id="PF00534"/>
    </source>
</evidence>
<organism evidence="3 4">
    <name type="scientific">Selenihalanaerobacter shriftii</name>
    <dbReference type="NCBI Taxonomy" id="142842"/>
    <lineage>
        <taxon>Bacteria</taxon>
        <taxon>Bacillati</taxon>
        <taxon>Bacillota</taxon>
        <taxon>Clostridia</taxon>
        <taxon>Halanaerobiales</taxon>
        <taxon>Halobacteroidaceae</taxon>
        <taxon>Selenihalanaerobacter</taxon>
    </lineage>
</organism>
<dbReference type="InterPro" id="IPR028098">
    <property type="entry name" value="Glyco_trans_4-like_N"/>
</dbReference>
<dbReference type="PANTHER" id="PTHR45947">
    <property type="entry name" value="SULFOQUINOVOSYL TRANSFERASE SQD2"/>
    <property type="match status" value="1"/>
</dbReference>
<dbReference type="Pfam" id="PF13439">
    <property type="entry name" value="Glyco_transf_4"/>
    <property type="match status" value="1"/>
</dbReference>
<dbReference type="GO" id="GO:0016757">
    <property type="term" value="F:glycosyltransferase activity"/>
    <property type="evidence" value="ECO:0007669"/>
    <property type="project" value="InterPro"/>
</dbReference>
<evidence type="ECO:0000313" key="3">
    <source>
        <dbReference type="EMBL" id="SJZ42250.1"/>
    </source>
</evidence>
<dbReference type="AlphaFoldDB" id="A0A1T4KIM2"/>
<dbReference type="OrthoDB" id="9810929at2"/>
<evidence type="ECO:0000259" key="2">
    <source>
        <dbReference type="Pfam" id="PF13439"/>
    </source>
</evidence>
<feature type="domain" description="Glycosyltransferase subfamily 4-like N-terminal" evidence="2">
    <location>
        <begin position="11"/>
        <end position="178"/>
    </location>
</feature>
<dbReference type="PANTHER" id="PTHR45947:SF3">
    <property type="entry name" value="SULFOQUINOVOSYL TRANSFERASE SQD2"/>
    <property type="match status" value="1"/>
</dbReference>
<evidence type="ECO:0000313" key="4">
    <source>
        <dbReference type="Proteomes" id="UP000190625"/>
    </source>
</evidence>
<dbReference type="Gene3D" id="3.40.50.2000">
    <property type="entry name" value="Glycogen Phosphorylase B"/>
    <property type="match status" value="2"/>
</dbReference>
<accession>A0A1T4KIM2</accession>
<keyword evidence="4" id="KW-1185">Reference proteome</keyword>
<dbReference type="RefSeq" id="WP_078809290.1">
    <property type="nucleotide sequence ID" value="NZ_FUWM01000006.1"/>
</dbReference>
<dbReference type="InterPro" id="IPR023881">
    <property type="entry name" value="Thiol_BshA"/>
</dbReference>
<dbReference type="NCBIfam" id="TIGR03999">
    <property type="entry name" value="thiol_BshA"/>
    <property type="match status" value="1"/>
</dbReference>
<dbReference type="Proteomes" id="UP000190625">
    <property type="component" value="Unassembled WGS sequence"/>
</dbReference>
<proteinExistence type="predicted"/>
<name>A0A1T4KIM2_9FIRM</name>
<protein>
    <submittedName>
        <fullName evidence="3">N-acetyl-alpha-D-glucosaminyl L-malate synthase BshA</fullName>
    </submittedName>
</protein>
<reference evidence="4" key="1">
    <citation type="submission" date="2017-02" db="EMBL/GenBank/DDBJ databases">
        <authorList>
            <person name="Varghese N."/>
            <person name="Submissions S."/>
        </authorList>
    </citation>
    <scope>NUCLEOTIDE SEQUENCE [LARGE SCALE GENOMIC DNA]</scope>
    <source>
        <strain evidence="4">ATCC BAA-73</strain>
    </source>
</reference>
<dbReference type="InterPro" id="IPR050194">
    <property type="entry name" value="Glycosyltransferase_grp1"/>
</dbReference>
<dbReference type="Pfam" id="PF00534">
    <property type="entry name" value="Glycos_transf_1"/>
    <property type="match status" value="1"/>
</dbReference>
<dbReference type="InterPro" id="IPR001296">
    <property type="entry name" value="Glyco_trans_1"/>
</dbReference>